<keyword evidence="2" id="KW-1185">Reference proteome</keyword>
<dbReference type="Proteomes" id="UP000308600">
    <property type="component" value="Unassembled WGS sequence"/>
</dbReference>
<protein>
    <submittedName>
        <fullName evidence="1">Uncharacterized protein</fullName>
    </submittedName>
</protein>
<name>A0ACD2ZX58_9AGAR</name>
<gene>
    <name evidence="1" type="ORF">BDN72DRAFT_907225</name>
</gene>
<sequence>MELARLETVEALVACRGINDWPVEVFKIDLRTSGITIYMAEEGRIGVDDILPRSITLGVQVLPNLLDLIPVLDVLPRLPMKTLRFCGNYLGDHTSALLAYLDAPGTIETIEVVRAFVPTFTSIIHNQNQQIRDIIGFKEGEDKGEDVDEETKEKCRSVLRLHQLTTLKYFGHVQSDRGGLTGRDEGEEEEDGEGLTVQQCARILCDKEGRFSRQYFEVLGEWLGWRRVMGLGVKKLIFQDMNVPSKAYLEKSYEGVDLEFVNVVQVKHKIKKPMVLPFKPNPNA</sequence>
<evidence type="ECO:0000313" key="2">
    <source>
        <dbReference type="Proteomes" id="UP000308600"/>
    </source>
</evidence>
<reference evidence="1 2" key="1">
    <citation type="journal article" date="2019" name="Nat. Ecol. Evol.">
        <title>Megaphylogeny resolves global patterns of mushroom evolution.</title>
        <authorList>
            <person name="Varga T."/>
            <person name="Krizsan K."/>
            <person name="Foldi C."/>
            <person name="Dima B."/>
            <person name="Sanchez-Garcia M."/>
            <person name="Sanchez-Ramirez S."/>
            <person name="Szollosi G.J."/>
            <person name="Szarkandi J.G."/>
            <person name="Papp V."/>
            <person name="Albert L."/>
            <person name="Andreopoulos W."/>
            <person name="Angelini C."/>
            <person name="Antonin V."/>
            <person name="Barry K.W."/>
            <person name="Bougher N.L."/>
            <person name="Buchanan P."/>
            <person name="Buyck B."/>
            <person name="Bense V."/>
            <person name="Catcheside P."/>
            <person name="Chovatia M."/>
            <person name="Cooper J."/>
            <person name="Damon W."/>
            <person name="Desjardin D."/>
            <person name="Finy P."/>
            <person name="Geml J."/>
            <person name="Haridas S."/>
            <person name="Hughes K."/>
            <person name="Justo A."/>
            <person name="Karasinski D."/>
            <person name="Kautmanova I."/>
            <person name="Kiss B."/>
            <person name="Kocsube S."/>
            <person name="Kotiranta H."/>
            <person name="LaButti K.M."/>
            <person name="Lechner B.E."/>
            <person name="Liimatainen K."/>
            <person name="Lipzen A."/>
            <person name="Lukacs Z."/>
            <person name="Mihaltcheva S."/>
            <person name="Morgado L.N."/>
            <person name="Niskanen T."/>
            <person name="Noordeloos M.E."/>
            <person name="Ohm R.A."/>
            <person name="Ortiz-Santana B."/>
            <person name="Ovrebo C."/>
            <person name="Racz N."/>
            <person name="Riley R."/>
            <person name="Savchenko A."/>
            <person name="Shiryaev A."/>
            <person name="Soop K."/>
            <person name="Spirin V."/>
            <person name="Szebenyi C."/>
            <person name="Tomsovsky M."/>
            <person name="Tulloss R.E."/>
            <person name="Uehling J."/>
            <person name="Grigoriev I.V."/>
            <person name="Vagvolgyi C."/>
            <person name="Papp T."/>
            <person name="Martin F.M."/>
            <person name="Miettinen O."/>
            <person name="Hibbett D.S."/>
            <person name="Nagy L.G."/>
        </authorList>
    </citation>
    <scope>NUCLEOTIDE SEQUENCE [LARGE SCALE GENOMIC DNA]</scope>
    <source>
        <strain evidence="1 2">NL-1719</strain>
    </source>
</reference>
<accession>A0ACD2ZX58</accession>
<proteinExistence type="predicted"/>
<organism evidence="1 2">
    <name type="scientific">Pluteus cervinus</name>
    <dbReference type="NCBI Taxonomy" id="181527"/>
    <lineage>
        <taxon>Eukaryota</taxon>
        <taxon>Fungi</taxon>
        <taxon>Dikarya</taxon>
        <taxon>Basidiomycota</taxon>
        <taxon>Agaricomycotina</taxon>
        <taxon>Agaricomycetes</taxon>
        <taxon>Agaricomycetidae</taxon>
        <taxon>Agaricales</taxon>
        <taxon>Pluteineae</taxon>
        <taxon>Pluteaceae</taxon>
        <taxon>Pluteus</taxon>
    </lineage>
</organism>
<dbReference type="EMBL" id="ML209787">
    <property type="protein sequence ID" value="TFK57981.1"/>
    <property type="molecule type" value="Genomic_DNA"/>
</dbReference>
<evidence type="ECO:0000313" key="1">
    <source>
        <dbReference type="EMBL" id="TFK57981.1"/>
    </source>
</evidence>